<proteinExistence type="predicted"/>
<keyword evidence="1" id="KW-0732">Signal</keyword>
<dbReference type="OrthoDB" id="5510929at2"/>
<dbReference type="AlphaFoldDB" id="A0A2Z4FRF5"/>
<name>A0A2Z4FRF5_9DELT</name>
<dbReference type="RefSeq" id="WP_111337337.1">
    <property type="nucleotide sequence ID" value="NZ_CP030032.1"/>
</dbReference>
<evidence type="ECO:0000313" key="2">
    <source>
        <dbReference type="EMBL" id="AWV91236.1"/>
    </source>
</evidence>
<keyword evidence="3" id="KW-1185">Reference proteome</keyword>
<protein>
    <submittedName>
        <fullName evidence="2">Uncharacterized protein</fullName>
    </submittedName>
</protein>
<sequence length="365" mass="39486">MLRVCAVLLVAGAVAACDIETTLSDEDKFTGEAGDDAGSIAEKFIAEPYGIGASWFTYSGTTHSLLPRARVYRLEQGEKTTLFKLDSYYNERGDSGHFSLTRQVIGEADARRFEMTSNVKEDPVCVNLGDAVETDCAAAQHDLVFRVEYRQVAPAGFAVVNPVIYVASHFSDGDDVEILRGEFDSLQAGVDAVDVASAWTRYKDAKTHRDDAILGSIVDGLEVGDASPAFLQASSAMQMIGWTMEKTGERAFNFAANCVKLRMRPGDQTLPLSSDAKSAALEFEPNRVTLLSLCAEDGPAVVEVSAQAYRGLWPASDTYDLAVDTFGGTPVIRVAPGHFAWSTGADSIEASQEIAPEFWDNDDIY</sequence>
<feature type="chain" id="PRO_5016251236" evidence="1">
    <location>
        <begin position="17"/>
        <end position="365"/>
    </location>
</feature>
<gene>
    <name evidence="2" type="ORF">DN745_18650</name>
</gene>
<dbReference type="Proteomes" id="UP000249799">
    <property type="component" value="Chromosome"/>
</dbReference>
<dbReference type="PROSITE" id="PS51257">
    <property type="entry name" value="PROKAR_LIPOPROTEIN"/>
    <property type="match status" value="1"/>
</dbReference>
<feature type="signal peptide" evidence="1">
    <location>
        <begin position="1"/>
        <end position="16"/>
    </location>
</feature>
<evidence type="ECO:0000256" key="1">
    <source>
        <dbReference type="SAM" id="SignalP"/>
    </source>
</evidence>
<reference evidence="2 3" key="1">
    <citation type="submission" date="2018-06" db="EMBL/GenBank/DDBJ databases">
        <title>Lujinxingia sediminis gen. nov. sp. nov., a new facultative anaerobic member of the class Deltaproteobacteria, and proposal of Lujinxingaceae fam. nov.</title>
        <authorList>
            <person name="Guo L.-Y."/>
            <person name="Li C.-M."/>
            <person name="Wang S."/>
            <person name="Du Z.-J."/>
        </authorList>
    </citation>
    <scope>NUCLEOTIDE SEQUENCE [LARGE SCALE GENOMIC DNA]</scope>
    <source>
        <strain evidence="2 3">FA350</strain>
    </source>
</reference>
<organism evidence="2 3">
    <name type="scientific">Bradymonas sediminis</name>
    <dbReference type="NCBI Taxonomy" id="1548548"/>
    <lineage>
        <taxon>Bacteria</taxon>
        <taxon>Deltaproteobacteria</taxon>
        <taxon>Bradymonadales</taxon>
        <taxon>Bradymonadaceae</taxon>
        <taxon>Bradymonas</taxon>
    </lineage>
</organism>
<accession>A0A2Z4FRF5</accession>
<dbReference type="KEGG" id="bsed:DN745_18650"/>
<dbReference type="EMBL" id="CP030032">
    <property type="protein sequence ID" value="AWV91236.1"/>
    <property type="molecule type" value="Genomic_DNA"/>
</dbReference>
<evidence type="ECO:0000313" key="3">
    <source>
        <dbReference type="Proteomes" id="UP000249799"/>
    </source>
</evidence>